<evidence type="ECO:0000313" key="2">
    <source>
        <dbReference type="Proteomes" id="UP000007151"/>
    </source>
</evidence>
<dbReference type="Proteomes" id="UP000007151">
    <property type="component" value="Unassembled WGS sequence"/>
</dbReference>
<proteinExistence type="predicted"/>
<dbReference type="KEGG" id="dpl:KGM_201151"/>
<name>A0A212ERA9_DANPL</name>
<gene>
    <name evidence="1" type="ORF">KGM_201151</name>
</gene>
<keyword evidence="2" id="KW-1185">Reference proteome</keyword>
<comment type="caution">
    <text evidence="1">The sequence shown here is derived from an EMBL/GenBank/DDBJ whole genome shotgun (WGS) entry which is preliminary data.</text>
</comment>
<reference evidence="1 2" key="1">
    <citation type="journal article" date="2011" name="Cell">
        <title>The monarch butterfly genome yields insights into long-distance migration.</title>
        <authorList>
            <person name="Zhan S."/>
            <person name="Merlin C."/>
            <person name="Boore J.L."/>
            <person name="Reppert S.M."/>
        </authorList>
    </citation>
    <scope>NUCLEOTIDE SEQUENCE [LARGE SCALE GENOMIC DNA]</scope>
    <source>
        <strain evidence="1">F-2</strain>
    </source>
</reference>
<accession>A0A212ERA9</accession>
<organism evidence="1 2">
    <name type="scientific">Danaus plexippus plexippus</name>
    <dbReference type="NCBI Taxonomy" id="278856"/>
    <lineage>
        <taxon>Eukaryota</taxon>
        <taxon>Metazoa</taxon>
        <taxon>Ecdysozoa</taxon>
        <taxon>Arthropoda</taxon>
        <taxon>Hexapoda</taxon>
        <taxon>Insecta</taxon>
        <taxon>Pterygota</taxon>
        <taxon>Neoptera</taxon>
        <taxon>Endopterygota</taxon>
        <taxon>Lepidoptera</taxon>
        <taxon>Glossata</taxon>
        <taxon>Ditrysia</taxon>
        <taxon>Papilionoidea</taxon>
        <taxon>Nymphalidae</taxon>
        <taxon>Danainae</taxon>
        <taxon>Danaini</taxon>
        <taxon>Danaina</taxon>
        <taxon>Danaus</taxon>
        <taxon>Danaus</taxon>
    </lineage>
</organism>
<dbReference type="InParanoid" id="A0A212ERA9"/>
<dbReference type="AlphaFoldDB" id="A0A212ERA9"/>
<evidence type="ECO:0000313" key="1">
    <source>
        <dbReference type="EMBL" id="OWR44030.1"/>
    </source>
</evidence>
<protein>
    <submittedName>
        <fullName evidence="1">Uncharacterized protein</fullName>
    </submittedName>
</protein>
<dbReference type="EMBL" id="AGBW02013066">
    <property type="protein sequence ID" value="OWR44030.1"/>
    <property type="molecule type" value="Genomic_DNA"/>
</dbReference>
<sequence>MSPYIPARGEPGIKHAFNETRIADHPASYHQHHRFTCITELWSVVTPRPGQCRLYVTDVLYIEHLHRHVSRLASHVRVTRSSAFYDFHRFRGKLSVSWPENLSGIRVNSASDKPFSSARVILGEQTALGDVRCRPTVVRTRQTYVWNAAEKTACPTGEDTQAAMTVGVANVLCDDRPAPMAWPTPAPAAPPLWQYPGERPPPCSCSPGIYAPSSPLAVPLCWLPPAAPLPPAASVGGRSPRLSSSAFGSHRPMTGRYRLWVGSG</sequence>